<dbReference type="RefSeq" id="XP_025370935.1">
    <property type="nucleotide sequence ID" value="XM_025513479.1"/>
</dbReference>
<dbReference type="GeneID" id="37035349"/>
<dbReference type="EMBL" id="KZ819366">
    <property type="protein sequence ID" value="PWN43775.1"/>
    <property type="molecule type" value="Genomic_DNA"/>
</dbReference>
<dbReference type="GO" id="GO:0005975">
    <property type="term" value="P:carbohydrate metabolic process"/>
    <property type="evidence" value="ECO:0007669"/>
    <property type="project" value="InterPro"/>
</dbReference>
<protein>
    <submittedName>
        <fullName evidence="5">Uncharacterized protein</fullName>
    </submittedName>
</protein>
<evidence type="ECO:0000313" key="5">
    <source>
        <dbReference type="EMBL" id="PWN43775.1"/>
    </source>
</evidence>
<dbReference type="Pfam" id="PF01055">
    <property type="entry name" value="Glyco_hydro_31_2nd"/>
    <property type="match status" value="1"/>
</dbReference>
<dbReference type="InterPro" id="IPR011013">
    <property type="entry name" value="Gal_mutarotase_sf_dom"/>
</dbReference>
<comment type="similarity">
    <text evidence="1">Belongs to the glycosyl hydrolase 31 family.</text>
</comment>
<feature type="domain" description="Glycosyl hydrolase family 31 C-terminal" evidence="4">
    <location>
        <begin position="839"/>
        <end position="973"/>
    </location>
</feature>
<feature type="compositionally biased region" description="Low complexity" evidence="2">
    <location>
        <begin position="29"/>
        <end position="51"/>
    </location>
</feature>
<name>A0A316W7Y0_9BASI</name>
<dbReference type="STRING" id="1522189.A0A316W7Y0"/>
<feature type="region of interest" description="Disordered" evidence="2">
    <location>
        <begin position="1"/>
        <end position="51"/>
    </location>
</feature>
<dbReference type="Gene3D" id="2.60.40.4040">
    <property type="match status" value="1"/>
</dbReference>
<dbReference type="Gene3D" id="3.20.20.80">
    <property type="entry name" value="Glycosidases"/>
    <property type="match status" value="1"/>
</dbReference>
<evidence type="ECO:0000259" key="4">
    <source>
        <dbReference type="Pfam" id="PF21365"/>
    </source>
</evidence>
<dbReference type="InterPro" id="IPR017853">
    <property type="entry name" value="GH"/>
</dbReference>
<dbReference type="Proteomes" id="UP000245783">
    <property type="component" value="Unassembled WGS sequence"/>
</dbReference>
<dbReference type="SUPFAM" id="SSF51445">
    <property type="entry name" value="(Trans)glycosidases"/>
    <property type="match status" value="1"/>
</dbReference>
<dbReference type="AlphaFoldDB" id="A0A316W7Y0"/>
<sequence length="1144" mass="127623">MVPTALDTSERRFTDTASKASSKTKDGRSPTSARSPASASAGASAASPSSVKSPVVVLPDRRIAPMSVPHGSDEDIYKFYKAEDFMAWFDDDALNAARQDDAFRPRDACAAPVKSIKAKQNDQLTLVVELGDDGGIVLVEVLRFDTFRLRWGPGKRSAKEFSSYLSPSLCTNELGELRRRLAQDEGVALSAALTHDSTSTVTSIDNDSVADDAHVEWSIRANGQETLQIRVYQAHFRVEAWRHVKEIRMPDSDASNAPHTKFARVFSTATQDSAVSALRCKQDAEGNFATLLAARKRGKALGFGEQGGLGLFKDEQLLTYFNYDNMGYSGVYGQQALRASEPMYHSEPFWVEVAAIPGYASSVGYFVDDYCQTFIDVGQHCNAYQIGSRFGDLELHITCADDVASVSHAHASCTGRGRLWPKYVLGYHQGCYGYDTREKVINAAMKHRQYNIPLDGLHIDVDLQRKYRTFTMDQGEGGRFQDPKGMFEQLRNMGVKCSTNVTPVISSTDDAKRDYWQEGSAARSQYATLDDGLKKGVFVKERRYNAGDDRTPEYVCWEGGNERRTRAQYIENWQTDTEYRGGVSYGKDLGTNGVYPDLGRKEVRDWWGAQYKELIDAGLSFVWQDMTTPAVRVESGDMKGFPFRLLLSDDSSARQSKRGHLQPALKVWNSYSFNLHKATYKGLQRLRPDERPFIIGRGSFTGMHRFAALWTGDNASTWDFLRIMIQQVLSAGIGGITFTGADTGGFEREGFTGSWADPQLVIRWTVAASLLPWLRNHYMGKPGTKLFQEPYAYYEHASQMGDQAPLYRAVLPICRYYIHLRYTLVQALYDLHFNSLFDGLPIARSMCATDPWDEALFGERQKFLSEQYMIGHALLVCPVLYSTSETALSSQIKQGIEDLYLPCGSHWYDFNLHLRSTGDDVATQRLSPAWTALKARRAGGRVLKWTSSVDRYALGDVGHLPYLLPIFVREGSVFPTRKNEQWIGQLGANPVTLHAYPLRAGRSAGHSLFLDDGRSVASAPKELPQYAHDELANTFAQSKYRHLRLEQSASVVDGEYTRTITVELKHDGWALEEVAKHVGAMHTLQLWHDPRHAAIAASARVACSDPAAQITYDAAMASHVVSFAVDGTQKRSFTIVFPKGSPTL</sequence>
<dbReference type="SUPFAM" id="SSF74650">
    <property type="entry name" value="Galactose mutarotase-like"/>
    <property type="match status" value="1"/>
</dbReference>
<accession>A0A316W7Y0</accession>
<dbReference type="OrthoDB" id="5839090at2759"/>
<gene>
    <name evidence="5" type="ORF">IE81DRAFT_321938</name>
</gene>
<evidence type="ECO:0000313" key="6">
    <source>
        <dbReference type="Proteomes" id="UP000245783"/>
    </source>
</evidence>
<keyword evidence="6" id="KW-1185">Reference proteome</keyword>
<dbReference type="PANTHER" id="PTHR22762:SF120">
    <property type="entry name" value="HETEROGLYCAN GLUCOSIDASE 1"/>
    <property type="match status" value="1"/>
</dbReference>
<proteinExistence type="inferred from homology"/>
<dbReference type="InterPro" id="IPR013780">
    <property type="entry name" value="Glyco_hydro_b"/>
</dbReference>
<evidence type="ECO:0000256" key="2">
    <source>
        <dbReference type="SAM" id="MobiDB-lite"/>
    </source>
</evidence>
<dbReference type="SUPFAM" id="SSF51011">
    <property type="entry name" value="Glycosyl hydrolase domain"/>
    <property type="match status" value="1"/>
</dbReference>
<dbReference type="Pfam" id="PF21365">
    <property type="entry name" value="Glyco_hydro_31_3rd"/>
    <property type="match status" value="1"/>
</dbReference>
<evidence type="ECO:0000256" key="1">
    <source>
        <dbReference type="ARBA" id="ARBA00007806"/>
    </source>
</evidence>
<feature type="domain" description="Glycoside hydrolase family 31 TIM barrel" evidence="3">
    <location>
        <begin position="419"/>
        <end position="831"/>
    </location>
</feature>
<organism evidence="5 6">
    <name type="scientific">Ceraceosorus guamensis</name>
    <dbReference type="NCBI Taxonomy" id="1522189"/>
    <lineage>
        <taxon>Eukaryota</taxon>
        <taxon>Fungi</taxon>
        <taxon>Dikarya</taxon>
        <taxon>Basidiomycota</taxon>
        <taxon>Ustilaginomycotina</taxon>
        <taxon>Exobasidiomycetes</taxon>
        <taxon>Ceraceosorales</taxon>
        <taxon>Ceraceosoraceae</taxon>
        <taxon>Ceraceosorus</taxon>
    </lineage>
</organism>
<dbReference type="Gene3D" id="2.60.40.1180">
    <property type="entry name" value="Golgi alpha-mannosidase II"/>
    <property type="match status" value="1"/>
</dbReference>
<dbReference type="GO" id="GO:0030246">
    <property type="term" value="F:carbohydrate binding"/>
    <property type="evidence" value="ECO:0007669"/>
    <property type="project" value="InterPro"/>
</dbReference>
<evidence type="ECO:0000259" key="3">
    <source>
        <dbReference type="Pfam" id="PF01055"/>
    </source>
</evidence>
<dbReference type="InterPro" id="IPR000322">
    <property type="entry name" value="Glyco_hydro_31_TIM"/>
</dbReference>
<dbReference type="InParanoid" id="A0A316W7Y0"/>
<dbReference type="InterPro" id="IPR048395">
    <property type="entry name" value="Glyco_hydro_31_C"/>
</dbReference>
<dbReference type="PANTHER" id="PTHR22762">
    <property type="entry name" value="ALPHA-GLUCOSIDASE"/>
    <property type="match status" value="1"/>
</dbReference>
<dbReference type="Gene3D" id="2.60.40.1760">
    <property type="entry name" value="glycosyl hydrolase (family 31)"/>
    <property type="match status" value="1"/>
</dbReference>
<reference evidence="5 6" key="1">
    <citation type="journal article" date="2018" name="Mol. Biol. Evol.">
        <title>Broad Genomic Sampling Reveals a Smut Pathogenic Ancestry of the Fungal Clade Ustilaginomycotina.</title>
        <authorList>
            <person name="Kijpornyongpan T."/>
            <person name="Mondo S.J."/>
            <person name="Barry K."/>
            <person name="Sandor L."/>
            <person name="Lee J."/>
            <person name="Lipzen A."/>
            <person name="Pangilinan J."/>
            <person name="LaButti K."/>
            <person name="Hainaut M."/>
            <person name="Henrissat B."/>
            <person name="Grigoriev I.V."/>
            <person name="Spatafora J.W."/>
            <person name="Aime M.C."/>
        </authorList>
    </citation>
    <scope>NUCLEOTIDE SEQUENCE [LARGE SCALE GENOMIC DNA]</scope>
    <source>
        <strain evidence="5 6">MCA 4658</strain>
    </source>
</reference>
<dbReference type="GO" id="GO:0004553">
    <property type="term" value="F:hydrolase activity, hydrolyzing O-glycosyl compounds"/>
    <property type="evidence" value="ECO:0007669"/>
    <property type="project" value="InterPro"/>
</dbReference>